<feature type="domain" description="AAA+ ATPase" evidence="1">
    <location>
        <begin position="109"/>
        <end position="244"/>
    </location>
</feature>
<dbReference type="Gene3D" id="3.40.50.300">
    <property type="entry name" value="P-loop containing nucleotide triphosphate hydrolases"/>
    <property type="match status" value="1"/>
</dbReference>
<dbReference type="SUPFAM" id="SSF52540">
    <property type="entry name" value="P-loop containing nucleoside triphosphate hydrolases"/>
    <property type="match status" value="1"/>
</dbReference>
<gene>
    <name evidence="2" type="ORF">SCLAR_v1c10480</name>
</gene>
<dbReference type="InterPro" id="IPR003959">
    <property type="entry name" value="ATPase_AAA_core"/>
</dbReference>
<dbReference type="PANTHER" id="PTHR23074:SF83">
    <property type="entry name" value="VACUOLAR PROTEIN SORTING-ASSOCIATED PROTEIN 4A"/>
    <property type="match status" value="1"/>
</dbReference>
<dbReference type="RefSeq" id="WP_100254888.1">
    <property type="nucleotide sequence ID" value="NZ_CP024870.1"/>
</dbReference>
<dbReference type="AlphaFoldDB" id="A0A2K8KI29"/>
<dbReference type="GO" id="GO:0005524">
    <property type="term" value="F:ATP binding"/>
    <property type="evidence" value="ECO:0007669"/>
    <property type="project" value="InterPro"/>
</dbReference>
<dbReference type="Pfam" id="PF00004">
    <property type="entry name" value="AAA"/>
    <property type="match status" value="1"/>
</dbReference>
<evidence type="ECO:0000313" key="2">
    <source>
        <dbReference type="EMBL" id="ATX71348.1"/>
    </source>
</evidence>
<dbReference type="InterPro" id="IPR003593">
    <property type="entry name" value="AAA+_ATPase"/>
</dbReference>
<dbReference type="Proteomes" id="UP000231179">
    <property type="component" value="Chromosome"/>
</dbReference>
<name>A0A2K8KI29_9MOLU</name>
<proteinExistence type="predicted"/>
<dbReference type="EMBL" id="CP024870">
    <property type="protein sequence ID" value="ATX71348.1"/>
    <property type="molecule type" value="Genomic_DNA"/>
</dbReference>
<protein>
    <recommendedName>
        <fullName evidence="1">AAA+ ATPase domain-containing protein</fullName>
    </recommendedName>
</protein>
<dbReference type="PANTHER" id="PTHR23074">
    <property type="entry name" value="AAA DOMAIN-CONTAINING"/>
    <property type="match status" value="1"/>
</dbReference>
<dbReference type="SMART" id="SM00382">
    <property type="entry name" value="AAA"/>
    <property type="match status" value="1"/>
</dbReference>
<reference evidence="2 3" key="1">
    <citation type="submission" date="2017-11" db="EMBL/GenBank/DDBJ databases">
        <title>Complete genome sequence of Spiroplasma clarkii CN-5 (DSM 19994).</title>
        <authorList>
            <person name="Tsai Y.-M."/>
            <person name="Chang A."/>
            <person name="Lo W.-S."/>
            <person name="Kuo C.-H."/>
        </authorList>
    </citation>
    <scope>NUCLEOTIDE SEQUENCE [LARGE SCALE GENOMIC DNA]</scope>
    <source>
        <strain evidence="2 3">CN-5</strain>
    </source>
</reference>
<organism evidence="2 3">
    <name type="scientific">Spiroplasma clarkii</name>
    <dbReference type="NCBI Taxonomy" id="2139"/>
    <lineage>
        <taxon>Bacteria</taxon>
        <taxon>Bacillati</taxon>
        <taxon>Mycoplasmatota</taxon>
        <taxon>Mollicutes</taxon>
        <taxon>Entomoplasmatales</taxon>
        <taxon>Spiroplasmataceae</taxon>
        <taxon>Spiroplasma</taxon>
    </lineage>
</organism>
<evidence type="ECO:0000259" key="1">
    <source>
        <dbReference type="SMART" id="SM00382"/>
    </source>
</evidence>
<evidence type="ECO:0000313" key="3">
    <source>
        <dbReference type="Proteomes" id="UP000231179"/>
    </source>
</evidence>
<keyword evidence="3" id="KW-1185">Reference proteome</keyword>
<dbReference type="CDD" id="cd19481">
    <property type="entry name" value="RecA-like_protease"/>
    <property type="match status" value="1"/>
</dbReference>
<dbReference type="GO" id="GO:0016887">
    <property type="term" value="F:ATP hydrolysis activity"/>
    <property type="evidence" value="ECO:0007669"/>
    <property type="project" value="InterPro"/>
</dbReference>
<accession>A0A2K8KI29</accession>
<dbReference type="InterPro" id="IPR050304">
    <property type="entry name" value="MT-severing_AAA_ATPase"/>
</dbReference>
<sequence>MHNQKVYRIIEAYVNKEDDKKIYKFIEEYARELSDSGDAFEAANIFNLIGVNKNKITYSNSKKTFNLKILNEYKEIDKNLLKNFENQFTEKEVQNLISGLKRNMRERLRPIKILVEGRPGTGKTTFVQYLSLKLKTNTFSVMASSLVSSFLGDTQKNIDYLLSDIKATNGHSIIIIDEFDSIVGNRENSTNDEYKRMIGTFNLMLDDIPNGAIVFAITNKVDQLDSAILRRFNLTIRLDTVKIEHFINLLRKKCELNNIDIDVKLIEKIFKSSNLSKDEIEGNFLTLSLVDSLVDNNIFFNKNIYQCLFEKINSEISAIQLYDNGFNYSEIGKIIDKDQRTVKKIIEMEKQ</sequence>
<dbReference type="InterPro" id="IPR027417">
    <property type="entry name" value="P-loop_NTPase"/>
</dbReference>